<reference evidence="6" key="1">
    <citation type="submission" date="2022-11" db="UniProtKB">
        <authorList>
            <consortium name="WormBaseParasite"/>
        </authorList>
    </citation>
    <scope>IDENTIFICATION</scope>
</reference>
<evidence type="ECO:0000256" key="3">
    <source>
        <dbReference type="ARBA" id="ARBA00022737"/>
    </source>
</evidence>
<keyword evidence="3" id="KW-0677">Repeat</keyword>
<dbReference type="Proteomes" id="UP000887566">
    <property type="component" value="Unplaced"/>
</dbReference>
<feature type="signal peptide" evidence="4">
    <location>
        <begin position="1"/>
        <end position="29"/>
    </location>
</feature>
<dbReference type="InterPro" id="IPR026906">
    <property type="entry name" value="LRR_5"/>
</dbReference>
<organism evidence="5 6">
    <name type="scientific">Plectus sambesii</name>
    <dbReference type="NCBI Taxonomy" id="2011161"/>
    <lineage>
        <taxon>Eukaryota</taxon>
        <taxon>Metazoa</taxon>
        <taxon>Ecdysozoa</taxon>
        <taxon>Nematoda</taxon>
        <taxon>Chromadorea</taxon>
        <taxon>Plectida</taxon>
        <taxon>Plectina</taxon>
        <taxon>Plectoidea</taxon>
        <taxon>Plectidae</taxon>
        <taxon>Plectus</taxon>
    </lineage>
</organism>
<dbReference type="PANTHER" id="PTHR24369">
    <property type="entry name" value="ANTIGEN BSP, PUTATIVE-RELATED"/>
    <property type="match status" value="1"/>
</dbReference>
<feature type="chain" id="PRO_5037737153" evidence="4">
    <location>
        <begin position="30"/>
        <end position="399"/>
    </location>
</feature>
<dbReference type="SUPFAM" id="SSF52058">
    <property type="entry name" value="L domain-like"/>
    <property type="match status" value="1"/>
</dbReference>
<accession>A0A914XN81</accession>
<name>A0A914XN81_9BILA</name>
<dbReference type="Gene3D" id="3.80.10.10">
    <property type="entry name" value="Ribonuclease Inhibitor"/>
    <property type="match status" value="2"/>
</dbReference>
<evidence type="ECO:0000313" key="5">
    <source>
        <dbReference type="Proteomes" id="UP000887566"/>
    </source>
</evidence>
<sequence length="399" mass="44995">MMAQSVAPLGWSVLPFVLSLVTILCNGAAIFCPSKCACPKKDVVICNGTELMEIPMDWPDTLRVLSITHSPLKTLTTNGLRRYSRLEKLKLDWNELETIEKFAFRGLKKLRLLSVQNNMNLLTFGRFSFSDIRSESSLEMHLQDNGVEEIERNAFSNNQGIRKLDLRGNPVRRLRHHSLSGLNQTDFLFLPADIERIDQQAFFNTTRVHLLQIEEANLTDTGLIPHTFDGLEHVTSLVIKQSRLGDLHAEAFAGIETVHYVRITDSQITRVHRAAFANMHNVGVLEVIDNRIALIDRNAFDGHTVQKLRFENNRIHCSCANMWMLTDTRIPRDMLAVNYCMSPARLENRALIDIGAEYARKCPVVAAQQQLTSSASGTPLILSSFLVILLTSFPLISSL</sequence>
<dbReference type="PANTHER" id="PTHR24369:SF210">
    <property type="entry name" value="CHAOPTIN-RELATED"/>
    <property type="match status" value="1"/>
</dbReference>
<evidence type="ECO:0000256" key="1">
    <source>
        <dbReference type="ARBA" id="ARBA00022614"/>
    </source>
</evidence>
<dbReference type="Pfam" id="PF13306">
    <property type="entry name" value="LRR_5"/>
    <property type="match status" value="2"/>
</dbReference>
<dbReference type="GO" id="GO:0005886">
    <property type="term" value="C:plasma membrane"/>
    <property type="evidence" value="ECO:0007669"/>
    <property type="project" value="TreeGrafter"/>
</dbReference>
<dbReference type="WBParaSite" id="PSAMB.scaffold92size81367.g1773.t1">
    <property type="protein sequence ID" value="PSAMB.scaffold92size81367.g1773.t1"/>
    <property type="gene ID" value="PSAMB.scaffold92size81367.g1773"/>
</dbReference>
<dbReference type="AlphaFoldDB" id="A0A914XN81"/>
<evidence type="ECO:0000256" key="4">
    <source>
        <dbReference type="SAM" id="SignalP"/>
    </source>
</evidence>
<dbReference type="InterPro" id="IPR050541">
    <property type="entry name" value="LRR_TM_domain-containing"/>
</dbReference>
<proteinExistence type="predicted"/>
<keyword evidence="2 4" id="KW-0732">Signal</keyword>
<dbReference type="InterPro" id="IPR032675">
    <property type="entry name" value="LRR_dom_sf"/>
</dbReference>
<evidence type="ECO:0000313" key="6">
    <source>
        <dbReference type="WBParaSite" id="PSAMB.scaffold92size81367.g1773.t1"/>
    </source>
</evidence>
<keyword evidence="1" id="KW-0433">Leucine-rich repeat</keyword>
<keyword evidence="5" id="KW-1185">Reference proteome</keyword>
<protein>
    <submittedName>
        <fullName evidence="6">Uncharacterized protein</fullName>
    </submittedName>
</protein>
<evidence type="ECO:0000256" key="2">
    <source>
        <dbReference type="ARBA" id="ARBA00022729"/>
    </source>
</evidence>